<dbReference type="InterPro" id="IPR020904">
    <property type="entry name" value="Sc_DH/Rdtase_CS"/>
</dbReference>
<evidence type="ECO:0000256" key="2">
    <source>
        <dbReference type="ARBA" id="ARBA00023002"/>
    </source>
</evidence>
<dbReference type="Proteomes" id="UP000295722">
    <property type="component" value="Unassembled WGS sequence"/>
</dbReference>
<dbReference type="InterPro" id="IPR036291">
    <property type="entry name" value="NAD(P)-bd_dom_sf"/>
</dbReference>
<dbReference type="EC" id="1.1.1.47" evidence="3"/>
<organism evidence="3 4">
    <name type="scientific">Paraburkholderia silviterrae</name>
    <dbReference type="NCBI Taxonomy" id="2528715"/>
    <lineage>
        <taxon>Bacteria</taxon>
        <taxon>Pseudomonadati</taxon>
        <taxon>Pseudomonadota</taxon>
        <taxon>Betaproteobacteria</taxon>
        <taxon>Burkholderiales</taxon>
        <taxon>Burkholderiaceae</taxon>
        <taxon>Paraburkholderia</taxon>
    </lineage>
</organism>
<gene>
    <name evidence="3" type="ORF">EYW47_28155</name>
</gene>
<dbReference type="NCBIfam" id="NF005559">
    <property type="entry name" value="PRK07231.1"/>
    <property type="match status" value="1"/>
</dbReference>
<dbReference type="GO" id="GO:0047936">
    <property type="term" value="F:glucose 1-dehydrogenase [NAD(P)+] activity"/>
    <property type="evidence" value="ECO:0007669"/>
    <property type="project" value="UniProtKB-EC"/>
</dbReference>
<evidence type="ECO:0000313" key="3">
    <source>
        <dbReference type="EMBL" id="TDG20030.1"/>
    </source>
</evidence>
<dbReference type="RefSeq" id="WP_133198118.1">
    <property type="nucleotide sequence ID" value="NZ_JBHUCW010000003.1"/>
</dbReference>
<dbReference type="PANTHER" id="PTHR24321">
    <property type="entry name" value="DEHYDROGENASES, SHORT CHAIN"/>
    <property type="match status" value="1"/>
</dbReference>
<reference evidence="3 4" key="1">
    <citation type="submission" date="2019-03" db="EMBL/GenBank/DDBJ databases">
        <title>Paraburkholderia sp. 4M-K11, isolated from subtropical forest soil.</title>
        <authorList>
            <person name="Gao Z.-H."/>
            <person name="Qiu L.-H."/>
        </authorList>
    </citation>
    <scope>NUCLEOTIDE SEQUENCE [LARGE SCALE GENOMIC DNA]</scope>
    <source>
        <strain evidence="3 4">4M-K11</strain>
    </source>
</reference>
<dbReference type="PRINTS" id="PR00080">
    <property type="entry name" value="SDRFAMILY"/>
</dbReference>
<proteinExistence type="inferred from homology"/>
<dbReference type="Gene3D" id="3.40.50.720">
    <property type="entry name" value="NAD(P)-binding Rossmann-like Domain"/>
    <property type="match status" value="1"/>
</dbReference>
<comment type="similarity">
    <text evidence="1">Belongs to the short-chain dehydrogenases/reductases (SDR) family.</text>
</comment>
<sequence length="251" mass="26458">MNQLKGKVALITGGARGQGAAEAKLFVAQGARVVIADVLDAEAQKLADELGDAALYQHLDVTCPANWERVVQAALSRFGKLDILVNNAGIIKLGPIETLSLEDYRRVVDVNQIGCWLGMKTVLPAMKAAGGAIVNTSSIAGMEGIAYGSAYVASKFAIRGMTKVAALEFGRYNIRVNSVHPGGVDTHMGRPPEFSDMDPSATYRGLPIPRIGRPEEIADLVLFLASDQSSYCTGAEFVIDGGMLAGTSFAG</sequence>
<evidence type="ECO:0000313" key="4">
    <source>
        <dbReference type="Proteomes" id="UP000295722"/>
    </source>
</evidence>
<keyword evidence="2 3" id="KW-0560">Oxidoreductase</keyword>
<dbReference type="Pfam" id="PF13561">
    <property type="entry name" value="adh_short_C2"/>
    <property type="match status" value="1"/>
</dbReference>
<protein>
    <submittedName>
        <fullName evidence="3">Glucose 1-dehydrogenase</fullName>
        <ecNumber evidence="3">1.1.1.47</ecNumber>
    </submittedName>
</protein>
<keyword evidence="4" id="KW-1185">Reference proteome</keyword>
<dbReference type="PANTHER" id="PTHR24321:SF8">
    <property type="entry name" value="ESTRADIOL 17-BETA-DEHYDROGENASE 8-RELATED"/>
    <property type="match status" value="1"/>
</dbReference>
<dbReference type="FunFam" id="3.40.50.720:FF:000084">
    <property type="entry name" value="Short-chain dehydrogenase reductase"/>
    <property type="match status" value="1"/>
</dbReference>
<dbReference type="InterPro" id="IPR002347">
    <property type="entry name" value="SDR_fam"/>
</dbReference>
<dbReference type="PROSITE" id="PS00061">
    <property type="entry name" value="ADH_SHORT"/>
    <property type="match status" value="1"/>
</dbReference>
<dbReference type="OrthoDB" id="8687320at2"/>
<comment type="caution">
    <text evidence="3">The sequence shown here is derived from an EMBL/GenBank/DDBJ whole genome shotgun (WGS) entry which is preliminary data.</text>
</comment>
<evidence type="ECO:0000256" key="1">
    <source>
        <dbReference type="ARBA" id="ARBA00006484"/>
    </source>
</evidence>
<dbReference type="EMBL" id="SMRP01000018">
    <property type="protein sequence ID" value="TDG20030.1"/>
    <property type="molecule type" value="Genomic_DNA"/>
</dbReference>
<dbReference type="AlphaFoldDB" id="A0A4R5M4H5"/>
<accession>A0A4R5M4H5</accession>
<dbReference type="SUPFAM" id="SSF51735">
    <property type="entry name" value="NAD(P)-binding Rossmann-fold domains"/>
    <property type="match status" value="1"/>
</dbReference>
<name>A0A4R5M4H5_9BURK</name>
<dbReference type="PRINTS" id="PR00081">
    <property type="entry name" value="GDHRDH"/>
</dbReference>